<dbReference type="Proteomes" id="UP000177798">
    <property type="component" value="Chromosome 3"/>
</dbReference>
<name>A0A1D9PYA1_SCLS1</name>
<feature type="region of interest" description="Disordered" evidence="1">
    <location>
        <begin position="39"/>
        <end position="74"/>
    </location>
</feature>
<reference evidence="3" key="1">
    <citation type="journal article" date="2017" name="Genome Biol. Evol.">
        <title>The complete genome sequence of the phytopathogenic fungus Sclerotinia sclerotiorum reveals insights into the genome architecture of broad host range pathogens.</title>
        <authorList>
            <person name="Derbyshire M."/>
            <person name="Denton-Giles M."/>
            <person name="Hegedus D."/>
            <person name="Seifbarghy S."/>
            <person name="Rollins J."/>
            <person name="van Kan J."/>
            <person name="Seidl M.F."/>
            <person name="Faino L."/>
            <person name="Mbengue M."/>
            <person name="Navaud O."/>
            <person name="Raffaele S."/>
            <person name="Hammond-Kosack K."/>
            <person name="Heard S."/>
            <person name="Oliver R."/>
        </authorList>
    </citation>
    <scope>NUCLEOTIDE SEQUENCE [LARGE SCALE GENOMIC DNA]</scope>
    <source>
        <strain evidence="3">ATCC 18683 / 1980 / Ss-1</strain>
    </source>
</reference>
<protein>
    <submittedName>
        <fullName evidence="2">Uncharacterized protein</fullName>
    </submittedName>
</protein>
<feature type="compositionally biased region" description="Basic and acidic residues" evidence="1">
    <location>
        <begin position="45"/>
        <end position="55"/>
    </location>
</feature>
<dbReference type="KEGG" id="ssl:SS1G_00765"/>
<evidence type="ECO:0000313" key="2">
    <source>
        <dbReference type="EMBL" id="APA07684.1"/>
    </source>
</evidence>
<dbReference type="VEuPathDB" id="FungiDB:sscle_03g024540"/>
<evidence type="ECO:0000256" key="1">
    <source>
        <dbReference type="SAM" id="MobiDB-lite"/>
    </source>
</evidence>
<dbReference type="RefSeq" id="XP_001598676.1">
    <property type="nucleotide sequence ID" value="XM_001598626.1"/>
</dbReference>
<accession>A0A1D9PYA1</accession>
<dbReference type="EMBL" id="CP017816">
    <property type="protein sequence ID" value="APA07684.1"/>
    <property type="molecule type" value="Genomic_DNA"/>
</dbReference>
<evidence type="ECO:0000313" key="3">
    <source>
        <dbReference type="Proteomes" id="UP000177798"/>
    </source>
</evidence>
<sequence>MLDFRGEQGRPFYDPSKLVLDHTKKTSLKPRLWQIHRRSKVASSFEKHPDFEDTSRGTMSSTNGESAPISTTLP</sequence>
<proteinExistence type="predicted"/>
<organism evidence="2 3">
    <name type="scientific">Sclerotinia sclerotiorum (strain ATCC 18683 / 1980 / Ss-1)</name>
    <name type="common">White mold</name>
    <name type="synonym">Whetzelinia sclerotiorum</name>
    <dbReference type="NCBI Taxonomy" id="665079"/>
    <lineage>
        <taxon>Eukaryota</taxon>
        <taxon>Fungi</taxon>
        <taxon>Dikarya</taxon>
        <taxon>Ascomycota</taxon>
        <taxon>Pezizomycotina</taxon>
        <taxon>Leotiomycetes</taxon>
        <taxon>Helotiales</taxon>
        <taxon>Sclerotiniaceae</taxon>
        <taxon>Sclerotinia</taxon>
    </lineage>
</organism>
<feature type="compositionally biased region" description="Polar residues" evidence="1">
    <location>
        <begin position="56"/>
        <end position="74"/>
    </location>
</feature>
<gene>
    <name evidence="2" type="ORF">sscle_03g024540</name>
</gene>
<dbReference type="AlphaFoldDB" id="A0A1D9PYA1"/>